<name>A0ACC0WSK8_9STRA</name>
<protein>
    <submittedName>
        <fullName evidence="1">Uncharacterized protein</fullName>
    </submittedName>
</protein>
<evidence type="ECO:0000313" key="1">
    <source>
        <dbReference type="EMBL" id="KAI9921893.1"/>
    </source>
</evidence>
<accession>A0ACC0WSK8</accession>
<keyword evidence="2" id="KW-1185">Reference proteome</keyword>
<dbReference type="Proteomes" id="UP001163321">
    <property type="component" value="Chromosome 1"/>
</dbReference>
<organism evidence="1 2">
    <name type="scientific">Peronosclerospora sorghi</name>
    <dbReference type="NCBI Taxonomy" id="230839"/>
    <lineage>
        <taxon>Eukaryota</taxon>
        <taxon>Sar</taxon>
        <taxon>Stramenopiles</taxon>
        <taxon>Oomycota</taxon>
        <taxon>Peronosporomycetes</taxon>
        <taxon>Peronosporales</taxon>
        <taxon>Peronosporaceae</taxon>
        <taxon>Peronosclerospora</taxon>
    </lineage>
</organism>
<gene>
    <name evidence="1" type="ORF">PsorP6_000079</name>
</gene>
<proteinExistence type="predicted"/>
<sequence>MVDELFAWGNITHSLNAIFCASRRSSGVIYLSLLPATNKYVPYQFFLSLKSDYTNRKNVSHTTAQRSILKLHYMTVKRPANVDLLVACKEHAIIGTQVTEITVLIESLSIVSACVCDARFHFTKVLCGYSRWLRFLNLQVIKKRMKKFRDVVSPLDPADARSGVHSSEFRGMYNLAMLAGVLYVFTTLFTNLFTRKEPADMKLLVSVFYSTHLLEVLGTFLCQTIYAYTALIPVYMAGTDKFSNRLLINIVHHMLQSQLFFFTIVSIVWRDWNLIHAVSAFIEGLVLLMKMHSFIRTKLEMSRAEKMPPSPDIKDYTMYLLIPSLVYEPNFPRTTRIRWGYLVEKTMSVIMGISMLYIVVTSHVMPRLEDSGTVNPVLSIVSLLLPFLACYLLTWFIIFECICNGFAELTYLADRDFYGDWWNSTTFDEFARKWNKPVHEFLLRHVYLETLDNCKISKAKATTLTFLMSAALHECVFILMFRTVKMYFFILQTVQMVIIFYGRGLRGTRLGNITFWLGMILGLPLQAVIYSREYHGGEPIFMVVMMPAMIFGFGGVLVASLMHLGRSKQKSA</sequence>
<evidence type="ECO:0000313" key="2">
    <source>
        <dbReference type="Proteomes" id="UP001163321"/>
    </source>
</evidence>
<reference evidence="1 2" key="1">
    <citation type="journal article" date="2022" name="bioRxiv">
        <title>The genome of the oomycete Peronosclerospora sorghi, a cosmopolitan pathogen of maize and sorghum, is inflated with dispersed pseudogenes.</title>
        <authorList>
            <person name="Fletcher K."/>
            <person name="Martin F."/>
            <person name="Isakeit T."/>
            <person name="Cavanaugh K."/>
            <person name="Magill C."/>
            <person name="Michelmore R."/>
        </authorList>
    </citation>
    <scope>NUCLEOTIDE SEQUENCE [LARGE SCALE GENOMIC DNA]</scope>
    <source>
        <strain evidence="1">P6</strain>
    </source>
</reference>
<comment type="caution">
    <text evidence="1">The sequence shown here is derived from an EMBL/GenBank/DDBJ whole genome shotgun (WGS) entry which is preliminary data.</text>
</comment>
<dbReference type="EMBL" id="CM047580">
    <property type="protein sequence ID" value="KAI9921893.1"/>
    <property type="molecule type" value="Genomic_DNA"/>
</dbReference>